<proteinExistence type="predicted"/>
<gene>
    <name evidence="1" type="ORF">GCM10023091_31970</name>
</gene>
<protein>
    <submittedName>
        <fullName evidence="1">Uncharacterized protein</fullName>
    </submittedName>
</protein>
<evidence type="ECO:0000313" key="2">
    <source>
        <dbReference type="Proteomes" id="UP001501508"/>
    </source>
</evidence>
<dbReference type="EMBL" id="BAABEY010000029">
    <property type="protein sequence ID" value="GAA4443435.1"/>
    <property type="molecule type" value="Genomic_DNA"/>
</dbReference>
<organism evidence="1 2">
    <name type="scientific">Ravibacter arvi</name>
    <dbReference type="NCBI Taxonomy" id="2051041"/>
    <lineage>
        <taxon>Bacteria</taxon>
        <taxon>Pseudomonadati</taxon>
        <taxon>Bacteroidota</taxon>
        <taxon>Cytophagia</taxon>
        <taxon>Cytophagales</taxon>
        <taxon>Spirosomataceae</taxon>
        <taxon>Ravibacter</taxon>
    </lineage>
</organism>
<evidence type="ECO:0000313" key="1">
    <source>
        <dbReference type="EMBL" id="GAA4443435.1"/>
    </source>
</evidence>
<reference evidence="2" key="1">
    <citation type="journal article" date="2019" name="Int. J. Syst. Evol. Microbiol.">
        <title>The Global Catalogue of Microorganisms (GCM) 10K type strain sequencing project: providing services to taxonomists for standard genome sequencing and annotation.</title>
        <authorList>
            <consortium name="The Broad Institute Genomics Platform"/>
            <consortium name="The Broad Institute Genome Sequencing Center for Infectious Disease"/>
            <person name="Wu L."/>
            <person name="Ma J."/>
        </authorList>
    </citation>
    <scope>NUCLEOTIDE SEQUENCE [LARGE SCALE GENOMIC DNA]</scope>
    <source>
        <strain evidence="2">JCM 31920</strain>
    </source>
</reference>
<comment type="caution">
    <text evidence="1">The sequence shown here is derived from an EMBL/GenBank/DDBJ whole genome shotgun (WGS) entry which is preliminary data.</text>
</comment>
<name>A0ABP8M4S9_9BACT</name>
<sequence>MNQLPSQSTSGPKLTRELLLTLYERKDAKRRRFLYHYYRHLFEKPYSIAYLTELINQDLGKAWVTQHDIKYIRANVYKWKQEEGILSEAQSQTDEHDG</sequence>
<accession>A0ABP8M4S9</accession>
<keyword evidence="2" id="KW-1185">Reference proteome</keyword>
<dbReference type="Proteomes" id="UP001501508">
    <property type="component" value="Unassembled WGS sequence"/>
</dbReference>
<dbReference type="RefSeq" id="WP_345031022.1">
    <property type="nucleotide sequence ID" value="NZ_BAABEY010000029.1"/>
</dbReference>